<sequence length="704" mass="79585">MLYKSFMPTSGLAATSLINALSIQAIEFLETPEQKTAQVIVGLVLGTCLINLLAKPLVKGITINPFATVQLAGIHLIIKTTAYAAYQLTLNHYEKWRYGTFNSFDDLKNLTPTQVGKSKAYFEKHPSIWNKYSFKLQAAFNLLLQENNLETLEFTNCSKNTTLNDRELAVFLGTLDEEATLTEKQFQVLKTHETPANTKLYHQFFSKADIDVNEEQQVHFAKVFYDYSLPPPYDTFLPSLDFPPAKDAVDEVQALYYRSYFECYPSEFDSLPLNDQFLLNVIFEKCGPPHTLREPKLSELDSLSSDALEYYKDIYENDPSKWKAKEVKFQVMFNDALEGHYLEPIATPETPMTTWQKVGIAALGCFLLIGGVYTTAYFRASQSQQKQFPLPKIQDDHPKQTSAIIPPLNRTSSSIPIQDVTKPLQLPICPLNDSPQYTNTSSNENNIPKVFPFELSPPQIMFPCVYLPPRTIDNEDTSKVLTLYVDLPALYSQPTKTASPAQEISESTPLPHEIPKVESASYRQWFPLPIIGTFVLWIFCTPKKKTAVTPINPPVVEFCEDSPDLPPYIEQLTWDKDKAAAITLDTKYVNIMLPKALATTKATVTFSTGRSHDKKGISKIPNTLRYLAQNRWQTLAKVVTFVALELIENHYGEAKSIHFNVTTKDNKVLLEIDTTILETVHKVKAVFDSLEKLDELDPSSFDVS</sequence>
<proteinExistence type="predicted"/>
<accession>F8L4D2</accession>
<dbReference type="EMBL" id="FR872582">
    <property type="protein sequence ID" value="CCB90183.1"/>
    <property type="molecule type" value="Genomic_DNA"/>
</dbReference>
<dbReference type="AlphaFoldDB" id="F8L4D2"/>
<evidence type="ECO:0000313" key="2">
    <source>
        <dbReference type="Proteomes" id="UP000000496"/>
    </source>
</evidence>
<dbReference type="STRING" id="331113.SNE_A23060"/>
<reference evidence="1 2" key="2">
    <citation type="journal article" date="2011" name="Mol. Biol. Evol.">
        <title>Unity in variety--the pan-genome of the Chlamydiae.</title>
        <authorList>
            <person name="Collingro A."/>
            <person name="Tischler P."/>
            <person name="Weinmaier T."/>
            <person name="Penz T."/>
            <person name="Heinz E."/>
            <person name="Brunham R.C."/>
            <person name="Read T.D."/>
            <person name="Bavoil P.M."/>
            <person name="Sachse K."/>
            <person name="Kahane S."/>
            <person name="Friedman M.G."/>
            <person name="Rattei T."/>
            <person name="Myers G.S."/>
            <person name="Horn M."/>
        </authorList>
    </citation>
    <scope>NUCLEOTIDE SEQUENCE [LARGE SCALE GENOMIC DNA]</scope>
    <source>
        <strain evidence="2">ATCC VR-1471 / Z</strain>
    </source>
</reference>
<dbReference type="KEGG" id="sng:SNE_A23060"/>
<dbReference type="Proteomes" id="UP000000496">
    <property type="component" value="Chromosome gsn.131"/>
</dbReference>
<keyword evidence="2" id="KW-1185">Reference proteome</keyword>
<organism evidence="1 2">
    <name type="scientific">Simkania negevensis (strain ATCC VR-1471 / DSM 27360 / Z)</name>
    <dbReference type="NCBI Taxonomy" id="331113"/>
    <lineage>
        <taxon>Bacteria</taxon>
        <taxon>Pseudomonadati</taxon>
        <taxon>Chlamydiota</taxon>
        <taxon>Chlamydiia</taxon>
        <taxon>Parachlamydiales</taxon>
        <taxon>Simkaniaceae</taxon>
        <taxon>Simkania</taxon>
    </lineage>
</organism>
<dbReference type="HOGENOM" id="CLU_391755_0_0_0"/>
<evidence type="ECO:0000313" key="1">
    <source>
        <dbReference type="EMBL" id="CCB90183.1"/>
    </source>
</evidence>
<reference key="1">
    <citation type="journal article" date="2011" name="Mol. Biol. Evol.">
        <title>Unity in variety -- the pan-genome of the Chlamydiae.</title>
        <authorList>
            <person name="Collingro A."/>
            <person name="Tischler P."/>
            <person name="Weinmaier T."/>
            <person name="Penz T."/>
            <person name="Heinz E."/>
            <person name="Brunham R.C."/>
            <person name="Read T.D."/>
            <person name="Bavoil P.M."/>
            <person name="Sachse K."/>
            <person name="Kahane S."/>
            <person name="Friedman M.G."/>
            <person name="Rattei T."/>
            <person name="Myers G.S.A."/>
            <person name="Horn M."/>
        </authorList>
    </citation>
    <scope>NUCLEOTIDE SEQUENCE</scope>
    <source>
        <strain>Z</strain>
    </source>
</reference>
<name>F8L4D2_SIMNZ</name>
<gene>
    <name evidence="1" type="ordered locus">SNE_A23060</name>
</gene>
<protein>
    <submittedName>
        <fullName evidence="1">Uncharacterized protein</fullName>
    </submittedName>
</protein>